<evidence type="ECO:0000313" key="2">
    <source>
        <dbReference type="EMBL" id="MCK2212950.1"/>
    </source>
</evidence>
<comment type="caution">
    <text evidence="2">The sequence shown here is derived from an EMBL/GenBank/DDBJ whole genome shotgun (WGS) entry which is preliminary data.</text>
</comment>
<proteinExistence type="predicted"/>
<evidence type="ECO:0000256" key="1">
    <source>
        <dbReference type="SAM" id="MobiDB-lite"/>
    </source>
</evidence>
<accession>A0ABT0FKW4</accession>
<organism evidence="2 3">
    <name type="scientific">Actinomadura luzonensis</name>
    <dbReference type="NCBI Taxonomy" id="2805427"/>
    <lineage>
        <taxon>Bacteria</taxon>
        <taxon>Bacillati</taxon>
        <taxon>Actinomycetota</taxon>
        <taxon>Actinomycetes</taxon>
        <taxon>Streptosporangiales</taxon>
        <taxon>Thermomonosporaceae</taxon>
        <taxon>Actinomadura</taxon>
    </lineage>
</organism>
<gene>
    <name evidence="2" type="ORF">MF672_003915</name>
</gene>
<reference evidence="2 3" key="1">
    <citation type="submission" date="2022-04" db="EMBL/GenBank/DDBJ databases">
        <title>Genome draft of Actinomadura sp. ATCC 31491.</title>
        <authorList>
            <person name="Shi X."/>
            <person name="Du Y."/>
        </authorList>
    </citation>
    <scope>NUCLEOTIDE SEQUENCE [LARGE SCALE GENOMIC DNA]</scope>
    <source>
        <strain evidence="2 3">ATCC 31491</strain>
    </source>
</reference>
<feature type="region of interest" description="Disordered" evidence="1">
    <location>
        <begin position="13"/>
        <end position="45"/>
    </location>
</feature>
<dbReference type="Proteomes" id="UP001317259">
    <property type="component" value="Unassembled WGS sequence"/>
</dbReference>
<evidence type="ECO:0000313" key="3">
    <source>
        <dbReference type="Proteomes" id="UP001317259"/>
    </source>
</evidence>
<keyword evidence="3" id="KW-1185">Reference proteome</keyword>
<protein>
    <submittedName>
        <fullName evidence="2">Uncharacterized protein</fullName>
    </submittedName>
</protein>
<dbReference type="RefSeq" id="WP_242375959.1">
    <property type="nucleotide sequence ID" value="NZ_JAKRKC020000001.1"/>
</dbReference>
<feature type="compositionally biased region" description="Gly residues" evidence="1">
    <location>
        <begin position="17"/>
        <end position="31"/>
    </location>
</feature>
<dbReference type="EMBL" id="JAKRKC020000001">
    <property type="protein sequence ID" value="MCK2212950.1"/>
    <property type="molecule type" value="Genomic_DNA"/>
</dbReference>
<sequence length="45" mass="4328">MVKVTVARPLAARALRGGPGGPWGGPSGGPYGAPVGSTPPGVSWT</sequence>
<name>A0ABT0FKW4_9ACTN</name>